<dbReference type="Proteomes" id="UP000276899">
    <property type="component" value="Chromosome"/>
</dbReference>
<protein>
    <submittedName>
        <fullName evidence="2">Helicase/secretion neighborhood TadE-like protein</fullName>
    </submittedName>
</protein>
<keyword evidence="1" id="KW-0812">Transmembrane</keyword>
<evidence type="ECO:0000256" key="1">
    <source>
        <dbReference type="SAM" id="Phobius"/>
    </source>
</evidence>
<keyword evidence="1" id="KW-1133">Transmembrane helix</keyword>
<sequence length="137" mass="13215">MSRAVRDGTGGGPAGALAEERGSGTVMALGIIAALLTLGLMAVGLIQAQGASGRARMAADMAALAGATALTSIAAPGDPCATAQRVAQANGARMGSCRVEGEDVTVGVEVPVRVLGVARQATALARAGPVDAPPSAP</sequence>
<name>A0A3S4TBN5_9ACTO</name>
<keyword evidence="1" id="KW-0472">Membrane</keyword>
<dbReference type="GO" id="GO:0004386">
    <property type="term" value="F:helicase activity"/>
    <property type="evidence" value="ECO:0007669"/>
    <property type="project" value="UniProtKB-KW"/>
</dbReference>
<reference evidence="2 3" key="1">
    <citation type="submission" date="2018-12" db="EMBL/GenBank/DDBJ databases">
        <authorList>
            <consortium name="Pathogen Informatics"/>
        </authorList>
    </citation>
    <scope>NUCLEOTIDE SEQUENCE [LARGE SCALE GENOMIC DNA]</scope>
    <source>
        <strain evidence="2 3">NCTC11923</strain>
    </source>
</reference>
<keyword evidence="2" id="KW-0378">Hydrolase</keyword>
<keyword evidence="2" id="KW-0347">Helicase</keyword>
<dbReference type="AlphaFoldDB" id="A0A3S4TBN5"/>
<gene>
    <name evidence="2" type="ORF">NCTC11923_00825</name>
</gene>
<dbReference type="RefSeq" id="WP_051281147.1">
    <property type="nucleotide sequence ID" value="NZ_CBCRWE010000025.1"/>
</dbReference>
<dbReference type="NCBIfam" id="TIGR03816">
    <property type="entry name" value="tadE_like_DECH"/>
    <property type="match status" value="1"/>
</dbReference>
<dbReference type="KEGG" id="asla:NCTC11923_00825"/>
<dbReference type="EMBL" id="LR134363">
    <property type="protein sequence ID" value="VEG74203.1"/>
    <property type="molecule type" value="Genomic_DNA"/>
</dbReference>
<feature type="transmembrane region" description="Helical" evidence="1">
    <location>
        <begin position="26"/>
        <end position="46"/>
    </location>
</feature>
<keyword evidence="2" id="KW-0067">ATP-binding</keyword>
<dbReference type="InterPro" id="IPR021202">
    <property type="entry name" value="Rv3654c-like"/>
</dbReference>
<dbReference type="STRING" id="1278298.GCA_000428685_01919"/>
<organism evidence="2 3">
    <name type="scientific">Actinomyces slackii</name>
    <dbReference type="NCBI Taxonomy" id="52774"/>
    <lineage>
        <taxon>Bacteria</taxon>
        <taxon>Bacillati</taxon>
        <taxon>Actinomycetota</taxon>
        <taxon>Actinomycetes</taxon>
        <taxon>Actinomycetales</taxon>
        <taxon>Actinomycetaceae</taxon>
        <taxon>Actinomyces</taxon>
    </lineage>
</organism>
<keyword evidence="2" id="KW-0547">Nucleotide-binding</keyword>
<accession>A0A3S4TBN5</accession>
<keyword evidence="3" id="KW-1185">Reference proteome</keyword>
<proteinExistence type="predicted"/>
<evidence type="ECO:0000313" key="3">
    <source>
        <dbReference type="Proteomes" id="UP000276899"/>
    </source>
</evidence>
<evidence type="ECO:0000313" key="2">
    <source>
        <dbReference type="EMBL" id="VEG74203.1"/>
    </source>
</evidence>